<dbReference type="Pfam" id="PF05699">
    <property type="entry name" value="Dimer_Tnp_hAT"/>
    <property type="match status" value="1"/>
</dbReference>
<dbReference type="AlphaFoldDB" id="A0A1D6QIZ8"/>
<sequence>MAEDLRTNPPDGDAPARGDVLAIGRVCRAELALTIANILSLIYLIQDIGILLFLNKLIIYHKKALEGTYQFKKSRIESVKAIRFQCADIREALLQVADVDNDAKTSSEAKVSKHLQAKDMLIDDAIYKVQGFISFFKDYRENGFLEALQIAKAIALDMDIGTSFRKRRVIKRKRHFDENPDDTNNDTQFEEESFRITYFIHIIDQAISSLTRRFEQYQELKFLQNFIPKENMGPVAILKFLKRHDSFPNASIAYRVLLTIHVTVASGEQSFLN</sequence>
<dbReference type="GO" id="GO:0046983">
    <property type="term" value="F:protein dimerization activity"/>
    <property type="evidence" value="ECO:0007669"/>
    <property type="project" value="InterPro"/>
</dbReference>
<dbReference type="OMA" id="YFIHIID"/>
<accession>A0A1D6QIZ8</accession>
<dbReference type="InterPro" id="IPR008906">
    <property type="entry name" value="HATC_C_dom"/>
</dbReference>
<proteinExistence type="predicted"/>
<gene>
    <name evidence="2" type="ORF">ZEAMMB73_Zm00001d052703</name>
</gene>
<organism evidence="2">
    <name type="scientific">Zea mays</name>
    <name type="common">Maize</name>
    <dbReference type="NCBI Taxonomy" id="4577"/>
    <lineage>
        <taxon>Eukaryota</taxon>
        <taxon>Viridiplantae</taxon>
        <taxon>Streptophyta</taxon>
        <taxon>Embryophyta</taxon>
        <taxon>Tracheophyta</taxon>
        <taxon>Spermatophyta</taxon>
        <taxon>Magnoliopsida</taxon>
        <taxon>Liliopsida</taxon>
        <taxon>Poales</taxon>
        <taxon>Poaceae</taxon>
        <taxon>PACMAD clade</taxon>
        <taxon>Panicoideae</taxon>
        <taxon>Andropogonodae</taxon>
        <taxon>Andropogoneae</taxon>
        <taxon>Tripsacinae</taxon>
        <taxon>Zea</taxon>
    </lineage>
</organism>
<feature type="domain" description="HAT C-terminal dimerisation" evidence="1">
    <location>
        <begin position="215"/>
        <end position="271"/>
    </location>
</feature>
<evidence type="ECO:0000259" key="1">
    <source>
        <dbReference type="Pfam" id="PF05699"/>
    </source>
</evidence>
<protein>
    <submittedName>
        <fullName evidence="2">General transcription factor 2-related zinc finger protein</fullName>
    </submittedName>
</protein>
<dbReference type="IntAct" id="A0A1D6QIZ8">
    <property type="interactions" value="2"/>
</dbReference>
<name>A0A1D6QIZ8_MAIZE</name>
<dbReference type="EMBL" id="CM000780">
    <property type="protein sequence ID" value="AQK57775.1"/>
    <property type="molecule type" value="Genomic_DNA"/>
</dbReference>
<dbReference type="SMR" id="A0A1D6QIZ8"/>
<dbReference type="InParanoid" id="A0A1D6QIZ8"/>
<reference evidence="2" key="1">
    <citation type="submission" date="2015-12" db="EMBL/GenBank/DDBJ databases">
        <title>Update maize B73 reference genome by single molecule sequencing technologies.</title>
        <authorList>
            <consortium name="Maize Genome Sequencing Project"/>
            <person name="Ware D."/>
        </authorList>
    </citation>
    <scope>NUCLEOTIDE SEQUENCE</scope>
    <source>
        <tissue evidence="2">Seedling</tissue>
    </source>
</reference>
<evidence type="ECO:0000313" key="2">
    <source>
        <dbReference type="EMBL" id="AQK57775.1"/>
    </source>
</evidence>
<dbReference type="STRING" id="4577.A0A1D6QIZ8"/>